<dbReference type="Proteomes" id="UP000838412">
    <property type="component" value="Chromosome 6"/>
</dbReference>
<accession>A0A8K0A127</accession>
<evidence type="ECO:0000313" key="8">
    <source>
        <dbReference type="Proteomes" id="UP000838412"/>
    </source>
</evidence>
<dbReference type="InterPro" id="IPR001841">
    <property type="entry name" value="Znf_RING"/>
</dbReference>
<evidence type="ECO:0000256" key="5">
    <source>
        <dbReference type="SAM" id="MobiDB-lite"/>
    </source>
</evidence>
<dbReference type="OrthoDB" id="6040387at2759"/>
<evidence type="ECO:0000256" key="2">
    <source>
        <dbReference type="ARBA" id="ARBA00022771"/>
    </source>
</evidence>
<dbReference type="SMART" id="SM00184">
    <property type="entry name" value="RING"/>
    <property type="match status" value="1"/>
</dbReference>
<gene>
    <name evidence="7" type="primary">Hypp3702</name>
    <name evidence="7" type="ORF">BLAG_LOCUS20626</name>
</gene>
<evidence type="ECO:0000256" key="3">
    <source>
        <dbReference type="ARBA" id="ARBA00022833"/>
    </source>
</evidence>
<feature type="compositionally biased region" description="Low complexity" evidence="5">
    <location>
        <begin position="143"/>
        <end position="171"/>
    </location>
</feature>
<sequence length="210" mass="23868">MLSMENTRIQKDMEDRFNCPICLSPRLKMVVGLCQHRVCDSCLYEDSGELSLTVCPVCQEEGCFPKTRPIIPEDSILAQRRLGVVTCPNDGCEEEMWEWELHEHQRFCAHTVILVLDSPTPPPRAARPRVTVQAPERPRRRQQPVVKTTRTSARRLALARQQQRGQRTPGGLTPGRRVAAARRLTPARGTAAPKTPNRATRRTKKTAWRL</sequence>
<proteinExistence type="predicted"/>
<reference evidence="7" key="1">
    <citation type="submission" date="2022-01" db="EMBL/GenBank/DDBJ databases">
        <authorList>
            <person name="Braso-Vives M."/>
        </authorList>
    </citation>
    <scope>NUCLEOTIDE SEQUENCE</scope>
</reference>
<dbReference type="InterPro" id="IPR013083">
    <property type="entry name" value="Znf_RING/FYVE/PHD"/>
</dbReference>
<organism evidence="7 8">
    <name type="scientific">Branchiostoma lanceolatum</name>
    <name type="common">Common lancelet</name>
    <name type="synonym">Amphioxus lanceolatum</name>
    <dbReference type="NCBI Taxonomy" id="7740"/>
    <lineage>
        <taxon>Eukaryota</taxon>
        <taxon>Metazoa</taxon>
        <taxon>Chordata</taxon>
        <taxon>Cephalochordata</taxon>
        <taxon>Leptocardii</taxon>
        <taxon>Amphioxiformes</taxon>
        <taxon>Branchiostomatidae</taxon>
        <taxon>Branchiostoma</taxon>
    </lineage>
</organism>
<keyword evidence="2 4" id="KW-0863">Zinc-finger</keyword>
<evidence type="ECO:0000259" key="6">
    <source>
        <dbReference type="PROSITE" id="PS50089"/>
    </source>
</evidence>
<dbReference type="PROSITE" id="PS00518">
    <property type="entry name" value="ZF_RING_1"/>
    <property type="match status" value="1"/>
</dbReference>
<dbReference type="PROSITE" id="PS50089">
    <property type="entry name" value="ZF_RING_2"/>
    <property type="match status" value="1"/>
</dbReference>
<dbReference type="Gene3D" id="3.30.40.10">
    <property type="entry name" value="Zinc/RING finger domain, C3HC4 (zinc finger)"/>
    <property type="match status" value="1"/>
</dbReference>
<feature type="compositionally biased region" description="Basic residues" evidence="5">
    <location>
        <begin position="199"/>
        <end position="210"/>
    </location>
</feature>
<keyword evidence="8" id="KW-1185">Reference proteome</keyword>
<keyword evidence="1" id="KW-0479">Metal-binding</keyword>
<dbReference type="AlphaFoldDB" id="A0A8K0A127"/>
<feature type="region of interest" description="Disordered" evidence="5">
    <location>
        <begin position="119"/>
        <end position="210"/>
    </location>
</feature>
<dbReference type="GO" id="GO:0008270">
    <property type="term" value="F:zinc ion binding"/>
    <property type="evidence" value="ECO:0007669"/>
    <property type="project" value="UniProtKB-KW"/>
</dbReference>
<dbReference type="InterPro" id="IPR017907">
    <property type="entry name" value="Znf_RING_CS"/>
</dbReference>
<evidence type="ECO:0000256" key="4">
    <source>
        <dbReference type="PROSITE-ProRule" id="PRU00175"/>
    </source>
</evidence>
<dbReference type="EMBL" id="OV696691">
    <property type="protein sequence ID" value="CAH1267175.1"/>
    <property type="molecule type" value="Genomic_DNA"/>
</dbReference>
<keyword evidence="3" id="KW-0862">Zinc</keyword>
<evidence type="ECO:0000313" key="7">
    <source>
        <dbReference type="EMBL" id="CAH1267175.1"/>
    </source>
</evidence>
<protein>
    <submittedName>
        <fullName evidence="7">Hypp3702 protein</fullName>
    </submittedName>
</protein>
<feature type="domain" description="RING-type" evidence="6">
    <location>
        <begin position="19"/>
        <end position="59"/>
    </location>
</feature>
<evidence type="ECO:0000256" key="1">
    <source>
        <dbReference type="ARBA" id="ARBA00022723"/>
    </source>
</evidence>
<name>A0A8K0A127_BRALA</name>
<dbReference type="SUPFAM" id="SSF57850">
    <property type="entry name" value="RING/U-box"/>
    <property type="match status" value="1"/>
</dbReference>